<feature type="non-terminal residue" evidence="7">
    <location>
        <position position="1"/>
    </location>
</feature>
<dbReference type="GO" id="GO:0030001">
    <property type="term" value="P:metal ion transport"/>
    <property type="evidence" value="ECO:0007669"/>
    <property type="project" value="TreeGrafter"/>
</dbReference>
<organism evidence="7 8">
    <name type="scientific">Adineta steineri</name>
    <dbReference type="NCBI Taxonomy" id="433720"/>
    <lineage>
        <taxon>Eukaryota</taxon>
        <taxon>Metazoa</taxon>
        <taxon>Spiralia</taxon>
        <taxon>Gnathifera</taxon>
        <taxon>Rotifera</taxon>
        <taxon>Eurotatoria</taxon>
        <taxon>Bdelloidea</taxon>
        <taxon>Adinetida</taxon>
        <taxon>Adinetidae</taxon>
        <taxon>Adineta</taxon>
    </lineage>
</organism>
<proteinExistence type="predicted"/>
<feature type="non-terminal residue" evidence="7">
    <location>
        <position position="135"/>
    </location>
</feature>
<feature type="transmembrane region" description="Helical" evidence="5">
    <location>
        <begin position="38"/>
        <end position="59"/>
    </location>
</feature>
<dbReference type="Proteomes" id="UP000663844">
    <property type="component" value="Unassembled WGS sequence"/>
</dbReference>
<feature type="domain" description="Ion transport" evidence="6">
    <location>
        <begin position="7"/>
        <end position="129"/>
    </location>
</feature>
<dbReference type="GO" id="GO:0005886">
    <property type="term" value="C:plasma membrane"/>
    <property type="evidence" value="ECO:0007669"/>
    <property type="project" value="TreeGrafter"/>
</dbReference>
<sequence>EIILAGWIFTLLCEEIRQFFSLEARTIRNAITAYFEVFWNRLDMLAIVLFFIGFTLRFIPTTECFCAARIVLSVDLTLWFIRSLDFFAAVKRLGPKLVMIGEMAHDLKFFMLMLTVFILGFGVSSYSLIYGAQDF</sequence>
<evidence type="ECO:0000313" key="8">
    <source>
        <dbReference type="Proteomes" id="UP000663844"/>
    </source>
</evidence>
<gene>
    <name evidence="7" type="ORF">OXD698_LOCUS51832</name>
</gene>
<comment type="subcellular location">
    <subcellularLocation>
        <location evidence="1">Membrane</location>
        <topology evidence="1">Multi-pass membrane protein</topology>
    </subcellularLocation>
</comment>
<comment type="caution">
    <text evidence="7">The sequence shown here is derived from an EMBL/GenBank/DDBJ whole genome shotgun (WGS) entry which is preliminary data.</text>
</comment>
<feature type="transmembrane region" description="Helical" evidence="5">
    <location>
        <begin position="109"/>
        <end position="129"/>
    </location>
</feature>
<dbReference type="AlphaFoldDB" id="A0A820PJW3"/>
<evidence type="ECO:0000259" key="6">
    <source>
        <dbReference type="Pfam" id="PF00520"/>
    </source>
</evidence>
<dbReference type="PANTHER" id="PTHR13800">
    <property type="entry name" value="TRANSIENT RECEPTOR POTENTIAL CATION CHANNEL, SUBFAMILY M, MEMBER 6"/>
    <property type="match status" value="1"/>
</dbReference>
<dbReference type="GO" id="GO:0005261">
    <property type="term" value="F:monoatomic cation channel activity"/>
    <property type="evidence" value="ECO:0007669"/>
    <property type="project" value="TreeGrafter"/>
</dbReference>
<dbReference type="InterPro" id="IPR050927">
    <property type="entry name" value="TRPM"/>
</dbReference>
<keyword evidence="2 5" id="KW-0812">Transmembrane</keyword>
<evidence type="ECO:0000256" key="4">
    <source>
        <dbReference type="ARBA" id="ARBA00023136"/>
    </source>
</evidence>
<accession>A0A820PJW3</accession>
<dbReference type="EMBL" id="CAJOAZ010027179">
    <property type="protein sequence ID" value="CAF4407613.1"/>
    <property type="molecule type" value="Genomic_DNA"/>
</dbReference>
<keyword evidence="4 5" id="KW-0472">Membrane</keyword>
<evidence type="ECO:0000256" key="1">
    <source>
        <dbReference type="ARBA" id="ARBA00004141"/>
    </source>
</evidence>
<dbReference type="InterPro" id="IPR005821">
    <property type="entry name" value="Ion_trans_dom"/>
</dbReference>
<evidence type="ECO:0000256" key="2">
    <source>
        <dbReference type="ARBA" id="ARBA00022692"/>
    </source>
</evidence>
<evidence type="ECO:0000256" key="5">
    <source>
        <dbReference type="SAM" id="Phobius"/>
    </source>
</evidence>
<evidence type="ECO:0000256" key="3">
    <source>
        <dbReference type="ARBA" id="ARBA00022989"/>
    </source>
</evidence>
<name>A0A820PJW3_9BILA</name>
<protein>
    <recommendedName>
        <fullName evidence="6">Ion transport domain-containing protein</fullName>
    </recommendedName>
</protein>
<dbReference type="Pfam" id="PF00520">
    <property type="entry name" value="Ion_trans"/>
    <property type="match status" value="1"/>
</dbReference>
<dbReference type="PANTHER" id="PTHR13800:SF1">
    <property type="entry name" value="TRANSIENT RECEPTOR POTENTIAL CATION CHANNEL TRPM"/>
    <property type="match status" value="1"/>
</dbReference>
<keyword evidence="3 5" id="KW-1133">Transmembrane helix</keyword>
<evidence type="ECO:0000313" key="7">
    <source>
        <dbReference type="EMBL" id="CAF4407613.1"/>
    </source>
</evidence>
<reference evidence="7" key="1">
    <citation type="submission" date="2021-02" db="EMBL/GenBank/DDBJ databases">
        <authorList>
            <person name="Nowell W R."/>
        </authorList>
    </citation>
    <scope>NUCLEOTIDE SEQUENCE</scope>
</reference>